<dbReference type="PANTHER" id="PTHR30309">
    <property type="entry name" value="INNER MEMBRANE PROTEIN YGIH"/>
    <property type="match status" value="1"/>
</dbReference>
<dbReference type="UniPathway" id="UPA00085"/>
<dbReference type="GO" id="GO:0005886">
    <property type="term" value="C:plasma membrane"/>
    <property type="evidence" value="ECO:0007669"/>
    <property type="project" value="UniProtKB-SubCell"/>
</dbReference>
<feature type="transmembrane region" description="Helical" evidence="10">
    <location>
        <begin position="6"/>
        <end position="27"/>
    </location>
</feature>
<dbReference type="PANTHER" id="PTHR30309:SF0">
    <property type="entry name" value="GLYCEROL-3-PHOSPHATE ACYLTRANSFERASE-RELATED"/>
    <property type="match status" value="1"/>
</dbReference>
<keyword evidence="1 10" id="KW-1003">Cell membrane</keyword>
<evidence type="ECO:0000256" key="6">
    <source>
        <dbReference type="ARBA" id="ARBA00023098"/>
    </source>
</evidence>
<feature type="transmembrane region" description="Helical" evidence="10">
    <location>
        <begin position="109"/>
        <end position="134"/>
    </location>
</feature>
<comment type="caution">
    <text evidence="11">The sequence shown here is derived from an EMBL/GenBank/DDBJ whole genome shotgun (WGS) entry which is preliminary data.</text>
</comment>
<evidence type="ECO:0000313" key="11">
    <source>
        <dbReference type="EMBL" id="TDM07051.1"/>
    </source>
</evidence>
<evidence type="ECO:0000256" key="10">
    <source>
        <dbReference type="HAMAP-Rule" id="MF_01043"/>
    </source>
</evidence>
<comment type="catalytic activity">
    <reaction evidence="10">
        <text>an acyl phosphate + sn-glycerol 3-phosphate = a 1-acyl-sn-glycero-3-phosphate + phosphate</text>
        <dbReference type="Rhea" id="RHEA:34075"/>
        <dbReference type="ChEBI" id="CHEBI:43474"/>
        <dbReference type="ChEBI" id="CHEBI:57597"/>
        <dbReference type="ChEBI" id="CHEBI:57970"/>
        <dbReference type="ChEBI" id="CHEBI:59918"/>
        <dbReference type="EC" id="2.3.1.275"/>
    </reaction>
</comment>
<comment type="pathway">
    <text evidence="10">Lipid metabolism; phospholipid metabolism.</text>
</comment>
<evidence type="ECO:0000256" key="8">
    <source>
        <dbReference type="ARBA" id="ARBA00023209"/>
    </source>
</evidence>
<dbReference type="Pfam" id="PF02660">
    <property type="entry name" value="G3P_acyltransf"/>
    <property type="match status" value="1"/>
</dbReference>
<dbReference type="InterPro" id="IPR003811">
    <property type="entry name" value="G3P_acylTferase_PlsY"/>
</dbReference>
<keyword evidence="5 10" id="KW-1133">Transmembrane helix</keyword>
<comment type="similarity">
    <text evidence="10">Belongs to the PlsY family.</text>
</comment>
<sequence length="193" mass="21529">MTMVFMFLLAYLIGCFPSGLIIGKVFYNKDIRQYGSGNLGTTNTFRVLGKSAGIIVMILDILKGFIVVFIPLLFNQDVHGVIIGLFAILGHVYPVFLKFKGGKAVATSAGVIMGVNPLLFIAVTITFFIMLYLFKYVSLASITASIVNFVLSIVFMDWILIVIAFIIMLIVIIRHHSNITRIINKEEPKITWM</sequence>
<dbReference type="Proteomes" id="UP000294802">
    <property type="component" value="Unassembled WGS sequence"/>
</dbReference>
<gene>
    <name evidence="10 11" type="primary">plsY</name>
    <name evidence="11" type="ORF">ERX29_09705</name>
</gene>
<feature type="transmembrane region" description="Helical" evidence="10">
    <location>
        <begin position="47"/>
        <end position="72"/>
    </location>
</feature>
<name>A0A4V3BEQ5_9STAP</name>
<dbReference type="GO" id="GO:0008654">
    <property type="term" value="P:phospholipid biosynthetic process"/>
    <property type="evidence" value="ECO:0007669"/>
    <property type="project" value="UniProtKB-UniRule"/>
</dbReference>
<keyword evidence="8 10" id="KW-0594">Phospholipid biosynthesis</keyword>
<evidence type="ECO:0000256" key="5">
    <source>
        <dbReference type="ARBA" id="ARBA00022989"/>
    </source>
</evidence>
<keyword evidence="7 10" id="KW-0472">Membrane</keyword>
<keyword evidence="2 10" id="KW-0444">Lipid biosynthesis</keyword>
<keyword evidence="4 10" id="KW-0812">Transmembrane</keyword>
<feature type="transmembrane region" description="Helical" evidence="10">
    <location>
        <begin position="146"/>
        <end position="173"/>
    </location>
</feature>
<dbReference type="GO" id="GO:0043772">
    <property type="term" value="F:acyl-phosphate glycerol-3-phosphate acyltransferase activity"/>
    <property type="evidence" value="ECO:0007669"/>
    <property type="project" value="UniProtKB-UniRule"/>
</dbReference>
<dbReference type="SMART" id="SM01207">
    <property type="entry name" value="G3P_acyltransf"/>
    <property type="match status" value="1"/>
</dbReference>
<keyword evidence="6 10" id="KW-0443">Lipid metabolism</keyword>
<evidence type="ECO:0000256" key="2">
    <source>
        <dbReference type="ARBA" id="ARBA00022516"/>
    </source>
</evidence>
<dbReference type="AlphaFoldDB" id="A0A4V3BEQ5"/>
<evidence type="ECO:0000256" key="1">
    <source>
        <dbReference type="ARBA" id="ARBA00022475"/>
    </source>
</evidence>
<evidence type="ECO:0000313" key="12">
    <source>
        <dbReference type="Proteomes" id="UP000294802"/>
    </source>
</evidence>
<dbReference type="EC" id="2.3.1.275" evidence="10"/>
<dbReference type="EMBL" id="SCWB01000018">
    <property type="protein sequence ID" value="TDM07051.1"/>
    <property type="molecule type" value="Genomic_DNA"/>
</dbReference>
<dbReference type="NCBIfam" id="TIGR00023">
    <property type="entry name" value="glycerol-3-phosphate 1-O-acyltransferase PlsY"/>
    <property type="match status" value="1"/>
</dbReference>
<reference evidence="11 12" key="1">
    <citation type="submission" date="2019-01" db="EMBL/GenBank/DDBJ databases">
        <title>Draft genome sequences of the type strains of six Macrococcus species.</title>
        <authorList>
            <person name="Mazhar S."/>
            <person name="Altermann E."/>
            <person name="Hill C."/>
            <person name="Mcauliffe O."/>
        </authorList>
    </citation>
    <scope>NUCLEOTIDE SEQUENCE [LARGE SCALE GENOMIC DNA]</scope>
    <source>
        <strain evidence="11 12">CCM4815</strain>
    </source>
</reference>
<comment type="subcellular location">
    <subcellularLocation>
        <location evidence="10">Cell membrane</location>
        <topology evidence="10">Multi-pass membrane protein</topology>
    </subcellularLocation>
</comment>
<evidence type="ECO:0000256" key="4">
    <source>
        <dbReference type="ARBA" id="ARBA00022692"/>
    </source>
</evidence>
<evidence type="ECO:0000256" key="7">
    <source>
        <dbReference type="ARBA" id="ARBA00023136"/>
    </source>
</evidence>
<comment type="function">
    <text evidence="10">Catalyzes the transfer of an acyl group from acyl-phosphate (acyl-PO(4)) to glycerol-3-phosphate (G3P) to form lysophosphatidic acid (LPA). This enzyme utilizes acyl-phosphate as fatty acyl donor, but not acyl-CoA or acyl-ACP.</text>
</comment>
<feature type="transmembrane region" description="Helical" evidence="10">
    <location>
        <begin position="78"/>
        <end position="97"/>
    </location>
</feature>
<keyword evidence="11" id="KW-0012">Acyltransferase</keyword>
<accession>A0A4V3BEQ5</accession>
<dbReference type="OrthoDB" id="9777124at2"/>
<comment type="subunit">
    <text evidence="10">Probably interacts with PlsX.</text>
</comment>
<proteinExistence type="inferred from homology"/>
<evidence type="ECO:0000256" key="3">
    <source>
        <dbReference type="ARBA" id="ARBA00022679"/>
    </source>
</evidence>
<keyword evidence="3 10" id="KW-0808">Transferase</keyword>
<keyword evidence="12" id="KW-1185">Reference proteome</keyword>
<keyword evidence="9 10" id="KW-1208">Phospholipid metabolism</keyword>
<evidence type="ECO:0000256" key="9">
    <source>
        <dbReference type="ARBA" id="ARBA00023264"/>
    </source>
</evidence>
<dbReference type="RefSeq" id="WP_133444479.1">
    <property type="nucleotide sequence ID" value="NZ_SCWB01000018.1"/>
</dbReference>
<protein>
    <recommendedName>
        <fullName evidence="10">Glycerol-3-phosphate acyltransferase</fullName>
    </recommendedName>
    <alternativeName>
        <fullName evidence="10">Acyl-PO4 G3P acyltransferase</fullName>
    </alternativeName>
    <alternativeName>
        <fullName evidence="10">Acyl-phosphate--glycerol-3-phosphate acyltransferase</fullName>
    </alternativeName>
    <alternativeName>
        <fullName evidence="10">G3P acyltransferase</fullName>
        <shortName evidence="10">GPAT</shortName>
        <ecNumber evidence="10">2.3.1.275</ecNumber>
    </alternativeName>
    <alternativeName>
        <fullName evidence="10">Lysophosphatidic acid synthase</fullName>
        <shortName evidence="10">LPA synthase</shortName>
    </alternativeName>
</protein>
<organism evidence="11 12">
    <name type="scientific">Macrococcus lamae</name>
    <dbReference type="NCBI Taxonomy" id="198484"/>
    <lineage>
        <taxon>Bacteria</taxon>
        <taxon>Bacillati</taxon>
        <taxon>Bacillota</taxon>
        <taxon>Bacilli</taxon>
        <taxon>Bacillales</taxon>
        <taxon>Staphylococcaceae</taxon>
        <taxon>Macrococcus</taxon>
    </lineage>
</organism>
<dbReference type="HAMAP" id="MF_01043">
    <property type="entry name" value="PlsY"/>
    <property type="match status" value="1"/>
</dbReference>